<feature type="compositionally biased region" description="Polar residues" evidence="1">
    <location>
        <begin position="123"/>
        <end position="137"/>
    </location>
</feature>
<dbReference type="InterPro" id="IPR050410">
    <property type="entry name" value="CCR4/nocturin_mRNA_transcr"/>
</dbReference>
<dbReference type="GeneID" id="115750055"/>
<keyword evidence="3" id="KW-1185">Reference proteome</keyword>
<dbReference type="AlphaFoldDB" id="A0A8B8Q976"/>
<protein>
    <submittedName>
        <fullName evidence="4 5">Carbon catabolite repressor protein 4 homolog 6 isoform X1</fullName>
    </submittedName>
</protein>
<accession>A0A8B8Q976</accession>
<dbReference type="GO" id="GO:0000175">
    <property type="term" value="F:3'-5'-RNA exonuclease activity"/>
    <property type="evidence" value="ECO:0007669"/>
    <property type="project" value="TreeGrafter"/>
</dbReference>
<dbReference type="RefSeq" id="XP_030543068.1">
    <property type="nucleotide sequence ID" value="XM_030687208.1"/>
</dbReference>
<evidence type="ECO:0000313" key="3">
    <source>
        <dbReference type="Proteomes" id="UP000827889"/>
    </source>
</evidence>
<evidence type="ECO:0000256" key="1">
    <source>
        <dbReference type="SAM" id="MobiDB-lite"/>
    </source>
</evidence>
<feature type="domain" description="Endonuclease/exonuclease/phosphatase" evidence="2">
    <location>
        <begin position="266"/>
        <end position="442"/>
    </location>
</feature>
<feature type="region of interest" description="Disordered" evidence="1">
    <location>
        <begin position="91"/>
        <end position="182"/>
    </location>
</feature>
<feature type="compositionally biased region" description="Polar residues" evidence="1">
    <location>
        <begin position="474"/>
        <end position="490"/>
    </location>
</feature>
<feature type="compositionally biased region" description="Polar residues" evidence="1">
    <location>
        <begin position="147"/>
        <end position="175"/>
    </location>
</feature>
<proteinExistence type="predicted"/>
<dbReference type="SUPFAM" id="SSF56219">
    <property type="entry name" value="DNase I-like"/>
    <property type="match status" value="1"/>
</dbReference>
<dbReference type="KEGG" id="rarg:115750055"/>
<dbReference type="PANTHER" id="PTHR12121">
    <property type="entry name" value="CARBON CATABOLITE REPRESSOR PROTEIN 4"/>
    <property type="match status" value="1"/>
</dbReference>
<evidence type="ECO:0000313" key="4">
    <source>
        <dbReference type="RefSeq" id="XP_030543068.1"/>
    </source>
</evidence>
<dbReference type="Pfam" id="PF03372">
    <property type="entry name" value="Exo_endo_phos"/>
    <property type="match status" value="1"/>
</dbReference>
<organism evidence="3 4">
    <name type="scientific">Rhodamnia argentea</name>
    <dbReference type="NCBI Taxonomy" id="178133"/>
    <lineage>
        <taxon>Eukaryota</taxon>
        <taxon>Viridiplantae</taxon>
        <taxon>Streptophyta</taxon>
        <taxon>Embryophyta</taxon>
        <taxon>Tracheophyta</taxon>
        <taxon>Spermatophyta</taxon>
        <taxon>Magnoliopsida</taxon>
        <taxon>eudicotyledons</taxon>
        <taxon>Gunneridae</taxon>
        <taxon>Pentapetalae</taxon>
        <taxon>rosids</taxon>
        <taxon>malvids</taxon>
        <taxon>Myrtales</taxon>
        <taxon>Myrtaceae</taxon>
        <taxon>Myrtoideae</taxon>
        <taxon>Myrteae</taxon>
        <taxon>Australasian group</taxon>
        <taxon>Rhodamnia</taxon>
    </lineage>
</organism>
<feature type="region of interest" description="Disordered" evidence="1">
    <location>
        <begin position="1"/>
        <end position="63"/>
    </location>
</feature>
<feature type="compositionally biased region" description="Basic and acidic residues" evidence="1">
    <location>
        <begin position="522"/>
        <end position="532"/>
    </location>
</feature>
<sequence length="912" mass="101456">MRRRCSSLPSSLAASASTSASAGPAMYPRPKYRGGRYSSQRSISDSLHDGGRGQFSSGDSNVHAVHDRNRGFQQGARVNFVTGDSHFRSVQDANRGLRRGEMGDSAVRAGYRPPPFNSRRHFVQSQSYGPSSGYNHDTQFHHPQHCTRGQSIQQSPQSSRNRQYQQHRPSKQNQPFWRPPQSDWSLAARTSEEQRSRPQRPPDYRIWEYAKTEPPSDCERFVILSYNILADYLAINHRSKLYYHIPRYMLDWQWRKRSILFELGLWSADIMCFQEVDKFYDLEEELKSRGYCGIWKMRTGNPVDGCAIFWRASRFKLLQEECIEFNKLGLRDNVAQICVLELVSENETGNTTHQSASSAGSRKIVVCNIHVLYNPKRGEIKLGQIRVLLDRAYVVSRAWADAPVVLCGDFNCTPKSPLYNFISEQKLSLSGLDRDKVSGQASAEIRPTIPDSQNTRGQPQFRVDNNKLKDSTMDEQNQRIQDNSKENSLNVDDPFQHRCTDSDPASSAKSCTTRQSASDGSELDHELRKDSEQNPADDAANKNGLPPDTFLDGEPSSNTLIGGTVSPLDDVKSGKDKCTYQMASSCVTELSDLNSSQAKDCVDVVLTASIMGEDYTSRVTVDPESLDSSDAKIASFVLSCQKATSDDAETTSSEVAGQVISQSVNDKQDNPSTLHSELLVDTMCDSIDEELKVAGQVISQSADDKQDNPSTLHSELLVDTMGDSIDEELKKLSLNEPEESGMEVGCSYEDDDTFLSALHNLGGADSSPGSQIVKEFSSGLDFEPVEGEISTYDSSLWTPMEIATATGSADCLFLEHPLKLKSTYPEVEDSSGTRDTNGEPMVTSYNRCFMGTVDYIWHSDGLQTTRVLAPIPKQAMQWTTGFPTKRWGSDHIALVSELALTKGAADQRNEVQ</sequence>
<dbReference type="InterPro" id="IPR005135">
    <property type="entry name" value="Endo/exonuclease/phosphatase"/>
</dbReference>
<evidence type="ECO:0000313" key="5">
    <source>
        <dbReference type="RefSeq" id="XP_048133504.1"/>
    </source>
</evidence>
<dbReference type="RefSeq" id="XP_048133504.1">
    <property type="nucleotide sequence ID" value="XM_048277547.1"/>
</dbReference>
<dbReference type="PANTHER" id="PTHR12121:SF85">
    <property type="entry name" value="CARBON CATABOLITE REPRESSOR PROTEIN 4 HOMOLOG 6"/>
    <property type="match status" value="1"/>
</dbReference>
<feature type="compositionally biased region" description="Low complexity" evidence="1">
    <location>
        <begin position="1"/>
        <end position="25"/>
    </location>
</feature>
<dbReference type="Gene3D" id="3.60.10.10">
    <property type="entry name" value="Endonuclease/exonuclease/phosphatase"/>
    <property type="match status" value="2"/>
</dbReference>
<reference evidence="4" key="1">
    <citation type="submission" date="2025-04" db="UniProtKB">
        <authorList>
            <consortium name="RefSeq"/>
        </authorList>
    </citation>
    <scope>IDENTIFICATION</scope>
    <source>
        <tissue evidence="5">Leaf</tissue>
    </source>
</reference>
<feature type="region of interest" description="Disordered" evidence="1">
    <location>
        <begin position="438"/>
        <end position="574"/>
    </location>
</feature>
<dbReference type="OrthoDB" id="428734at2759"/>
<evidence type="ECO:0000259" key="2">
    <source>
        <dbReference type="Pfam" id="PF03372"/>
    </source>
</evidence>
<feature type="compositionally biased region" description="Polar residues" evidence="1">
    <location>
        <begin position="503"/>
        <end position="519"/>
    </location>
</feature>
<dbReference type="Proteomes" id="UP000827889">
    <property type="component" value="Chromosome 4"/>
</dbReference>
<dbReference type="InterPro" id="IPR036691">
    <property type="entry name" value="Endo/exonu/phosph_ase_sf"/>
</dbReference>
<gene>
    <name evidence="4 5" type="primary">LOC115750055</name>
</gene>
<name>A0A8B8Q976_9MYRT</name>